<dbReference type="Proteomes" id="UP000093482">
    <property type="component" value="Unassembled WGS sequence"/>
</dbReference>
<dbReference type="InterPro" id="IPR013367">
    <property type="entry name" value="Flagellar_put"/>
</dbReference>
<keyword evidence="1" id="KW-0969">Cilium</keyword>
<keyword evidence="1" id="KW-0966">Cell projection</keyword>
<keyword evidence="1" id="KW-0282">Flagellum</keyword>
<dbReference type="AlphaFoldDB" id="A0A1C0YAS1"/>
<evidence type="ECO:0000313" key="1">
    <source>
        <dbReference type="EMBL" id="OCS84272.1"/>
    </source>
</evidence>
<organism evidence="1 2">
    <name type="scientific">Caryophanon latum</name>
    <dbReference type="NCBI Taxonomy" id="33977"/>
    <lineage>
        <taxon>Bacteria</taxon>
        <taxon>Bacillati</taxon>
        <taxon>Bacillota</taxon>
        <taxon>Bacilli</taxon>
        <taxon>Bacillales</taxon>
        <taxon>Caryophanaceae</taxon>
        <taxon>Caryophanon</taxon>
    </lineage>
</organism>
<name>A0A1C0YAS1_9BACL</name>
<sequence length="122" mass="13916">MNIYTVPLHANHPTTYKQSVNKTSHSFNEHLQQAIEGTKQLKISKHANERLNERQISISAEQWQHITNKVDMAQQKGVKQPLVLMDQAALIINAKNRTVITAMNRMEAKEQIFTNIDGTIVL</sequence>
<dbReference type="EMBL" id="MATO01000080">
    <property type="protein sequence ID" value="OCS84272.1"/>
    <property type="molecule type" value="Genomic_DNA"/>
</dbReference>
<protein>
    <submittedName>
        <fullName evidence="1">Flagellar protein</fullName>
    </submittedName>
</protein>
<reference evidence="1 2" key="1">
    <citation type="submission" date="2016-07" db="EMBL/GenBank/DDBJ databases">
        <title>Caryophanon latum genome sequencing.</title>
        <authorList>
            <person name="Verma A."/>
            <person name="Pal Y."/>
            <person name="Krishnamurthi S."/>
        </authorList>
    </citation>
    <scope>NUCLEOTIDE SEQUENCE [LARGE SCALE GENOMIC DNA]</scope>
    <source>
        <strain evidence="1 2">DSM 14151</strain>
    </source>
</reference>
<dbReference type="NCBIfam" id="TIGR02530">
    <property type="entry name" value="flg_new"/>
    <property type="match status" value="1"/>
</dbReference>
<accession>A0A1C0YAS1</accession>
<gene>
    <name evidence="1" type="ORF">A6K76_15860</name>
</gene>
<dbReference type="OrthoDB" id="165650at2"/>
<comment type="caution">
    <text evidence="1">The sequence shown here is derived from an EMBL/GenBank/DDBJ whole genome shotgun (WGS) entry which is preliminary data.</text>
</comment>
<evidence type="ECO:0000313" key="2">
    <source>
        <dbReference type="Proteomes" id="UP000093482"/>
    </source>
</evidence>
<proteinExistence type="predicted"/>
<keyword evidence="2" id="KW-1185">Reference proteome</keyword>
<dbReference type="Pfam" id="PF12611">
    <property type="entry name" value="Flagellar_put"/>
    <property type="match status" value="1"/>
</dbReference>